<organism evidence="2 3">
    <name type="scientific">Cervus elaphus hippelaphus</name>
    <name type="common">European red deer</name>
    <dbReference type="NCBI Taxonomy" id="46360"/>
    <lineage>
        <taxon>Eukaryota</taxon>
        <taxon>Metazoa</taxon>
        <taxon>Chordata</taxon>
        <taxon>Craniata</taxon>
        <taxon>Vertebrata</taxon>
        <taxon>Euteleostomi</taxon>
        <taxon>Mammalia</taxon>
        <taxon>Eutheria</taxon>
        <taxon>Laurasiatheria</taxon>
        <taxon>Artiodactyla</taxon>
        <taxon>Ruminantia</taxon>
        <taxon>Pecora</taxon>
        <taxon>Cervidae</taxon>
        <taxon>Cervinae</taxon>
        <taxon>Cervus</taxon>
    </lineage>
</organism>
<dbReference type="InterPro" id="IPR027417">
    <property type="entry name" value="P-loop_NTPase"/>
</dbReference>
<gene>
    <name evidence="2" type="ORF">Celaphus_00009771</name>
</gene>
<dbReference type="PANTHER" id="PTHR45690:SF3">
    <property type="entry name" value="NACHT DOMAIN-CONTAINING PROTEIN"/>
    <property type="match status" value="1"/>
</dbReference>
<dbReference type="GO" id="GO:0005737">
    <property type="term" value="C:cytoplasm"/>
    <property type="evidence" value="ECO:0007669"/>
    <property type="project" value="TreeGrafter"/>
</dbReference>
<dbReference type="PANTHER" id="PTHR45690">
    <property type="entry name" value="NACHT, LRR AND PYD DOMAINS-CONTAINING PROTEIN 12"/>
    <property type="match status" value="1"/>
</dbReference>
<dbReference type="EMBL" id="MKHE01000034">
    <property type="protein sequence ID" value="OWJ99527.1"/>
    <property type="molecule type" value="Genomic_DNA"/>
</dbReference>
<sequence length="143" mass="16147">YKFIEMEHVFDPDEEGSISSQTVVLQGCAGIGKMAVVHKFMFDWAAGVVTPGRFDYLIYRDGPFANPSGSDLINNTFQGTGGPIMDIILVYLEKLLFILDEFPELQYSVSDQEEDLSTNPLERKPEETLLHSFMRTKLFPESS</sequence>
<dbReference type="GO" id="GO:0071345">
    <property type="term" value="P:cellular response to cytokine stimulus"/>
    <property type="evidence" value="ECO:0007669"/>
    <property type="project" value="TreeGrafter"/>
</dbReference>
<proteinExistence type="predicted"/>
<dbReference type="Proteomes" id="UP000242450">
    <property type="component" value="Chromosome X"/>
</dbReference>
<evidence type="ECO:0000259" key="1">
    <source>
        <dbReference type="Pfam" id="PF05729"/>
    </source>
</evidence>
<dbReference type="OrthoDB" id="120976at2759"/>
<name>A0A212C0K5_CEREH</name>
<reference evidence="2 3" key="1">
    <citation type="journal article" date="2018" name="Mol. Genet. Genomics">
        <title>The red deer Cervus elaphus genome CerEla1.0: sequencing, annotating, genes, and chromosomes.</title>
        <authorList>
            <person name="Bana N.A."/>
            <person name="Nyiri A."/>
            <person name="Nagy J."/>
            <person name="Frank K."/>
            <person name="Nagy T."/>
            <person name="Steger V."/>
            <person name="Schiller M."/>
            <person name="Lakatos P."/>
            <person name="Sugar L."/>
            <person name="Horn P."/>
            <person name="Barta E."/>
            <person name="Orosz L."/>
        </authorList>
    </citation>
    <scope>NUCLEOTIDE SEQUENCE [LARGE SCALE GENOMIC DNA]</scope>
    <source>
        <strain evidence="2">Hungarian</strain>
    </source>
</reference>
<dbReference type="InterPro" id="IPR007111">
    <property type="entry name" value="NACHT_NTPase"/>
</dbReference>
<evidence type="ECO:0000313" key="2">
    <source>
        <dbReference type="EMBL" id="OWJ99527.1"/>
    </source>
</evidence>
<comment type="caution">
    <text evidence="2">The sequence shown here is derived from an EMBL/GenBank/DDBJ whole genome shotgun (WGS) entry which is preliminary data.</text>
</comment>
<protein>
    <recommendedName>
        <fullName evidence="1">NACHT domain-containing protein</fullName>
    </recommendedName>
</protein>
<dbReference type="GO" id="GO:0050728">
    <property type="term" value="P:negative regulation of inflammatory response"/>
    <property type="evidence" value="ECO:0007669"/>
    <property type="project" value="TreeGrafter"/>
</dbReference>
<accession>A0A212C0K5</accession>
<dbReference type="AlphaFoldDB" id="A0A212C0K5"/>
<evidence type="ECO:0000313" key="3">
    <source>
        <dbReference type="Proteomes" id="UP000242450"/>
    </source>
</evidence>
<dbReference type="GO" id="GO:0045345">
    <property type="term" value="P:positive regulation of MHC class I biosynthetic process"/>
    <property type="evidence" value="ECO:0007669"/>
    <property type="project" value="TreeGrafter"/>
</dbReference>
<dbReference type="InterPro" id="IPR050637">
    <property type="entry name" value="NLRP_innate_immun_reg"/>
</dbReference>
<feature type="domain" description="NACHT" evidence="1">
    <location>
        <begin position="21"/>
        <end position="142"/>
    </location>
</feature>
<dbReference type="Gene3D" id="3.40.50.300">
    <property type="entry name" value="P-loop containing nucleotide triphosphate hydrolases"/>
    <property type="match status" value="1"/>
</dbReference>
<dbReference type="GO" id="GO:0043124">
    <property type="term" value="P:negative regulation of canonical NF-kappaB signal transduction"/>
    <property type="evidence" value="ECO:0007669"/>
    <property type="project" value="TreeGrafter"/>
</dbReference>
<dbReference type="Pfam" id="PF05729">
    <property type="entry name" value="NACHT"/>
    <property type="match status" value="1"/>
</dbReference>
<feature type="non-terminal residue" evidence="2">
    <location>
        <position position="1"/>
    </location>
</feature>
<keyword evidence="3" id="KW-1185">Reference proteome</keyword>